<accession>A0A559II54</accession>
<keyword evidence="2" id="KW-1185">Reference proteome</keyword>
<gene>
    <name evidence="1" type="ORF">FPZ44_21870</name>
</gene>
<name>A0A559II54_9BACL</name>
<dbReference type="RefSeq" id="WP_144993940.1">
    <property type="nucleotide sequence ID" value="NZ_VNJK01000004.1"/>
</dbReference>
<reference evidence="1 2" key="1">
    <citation type="submission" date="2019-07" db="EMBL/GenBank/DDBJ databases">
        <authorList>
            <person name="Kim J."/>
        </authorList>
    </citation>
    <scope>NUCLEOTIDE SEQUENCE [LARGE SCALE GENOMIC DNA]</scope>
    <source>
        <strain evidence="1 2">N4</strain>
    </source>
</reference>
<evidence type="ECO:0000313" key="1">
    <source>
        <dbReference type="EMBL" id="TVX87143.1"/>
    </source>
</evidence>
<dbReference type="Proteomes" id="UP000318102">
    <property type="component" value="Unassembled WGS sequence"/>
</dbReference>
<dbReference type="AlphaFoldDB" id="A0A559II54"/>
<sequence length="125" mass="14795">MMVQWCENEKVTWGSNGLYRCIKPLVDEWDPLGLLALGAPDDEYDCLTLYLMERCLEDWNRSQLTHDLCSFIEGHFGIGPCMMKRERAQLWHEHIDQFSYVLCTHRETLELEVHKFIEVCRTKAN</sequence>
<comment type="caution">
    <text evidence="1">The sequence shown here is derived from an EMBL/GenBank/DDBJ whole genome shotgun (WGS) entry which is preliminary data.</text>
</comment>
<evidence type="ECO:0000313" key="2">
    <source>
        <dbReference type="Proteomes" id="UP000318102"/>
    </source>
</evidence>
<dbReference type="EMBL" id="VNJK01000004">
    <property type="protein sequence ID" value="TVX87143.1"/>
    <property type="molecule type" value="Genomic_DNA"/>
</dbReference>
<protein>
    <submittedName>
        <fullName evidence="1">Uncharacterized protein</fullName>
    </submittedName>
</protein>
<dbReference type="OrthoDB" id="2665787at2"/>
<organism evidence="1 2">
    <name type="scientific">Paenibacillus agilis</name>
    <dbReference type="NCBI Taxonomy" id="3020863"/>
    <lineage>
        <taxon>Bacteria</taxon>
        <taxon>Bacillati</taxon>
        <taxon>Bacillota</taxon>
        <taxon>Bacilli</taxon>
        <taxon>Bacillales</taxon>
        <taxon>Paenibacillaceae</taxon>
        <taxon>Paenibacillus</taxon>
    </lineage>
</organism>
<proteinExistence type="predicted"/>